<comment type="caution">
    <text evidence="9">The sequence shown here is derived from an EMBL/GenBank/DDBJ whole genome shotgun (WGS) entry which is preliminary data.</text>
</comment>
<dbReference type="GO" id="GO:0015288">
    <property type="term" value="F:porin activity"/>
    <property type="evidence" value="ECO:0007669"/>
    <property type="project" value="TreeGrafter"/>
</dbReference>
<dbReference type="STRING" id="320771.Cflav_PD0530"/>
<keyword evidence="5" id="KW-0812">Transmembrane</keyword>
<evidence type="ECO:0000313" key="9">
    <source>
        <dbReference type="EMBL" id="EEF57521.1"/>
    </source>
</evidence>
<keyword evidence="6" id="KW-0472">Membrane</keyword>
<keyword evidence="3" id="KW-0813">Transport</keyword>
<dbReference type="Proteomes" id="UP000003688">
    <property type="component" value="Unassembled WGS sequence"/>
</dbReference>
<dbReference type="Pfam" id="PF02321">
    <property type="entry name" value="OEP"/>
    <property type="match status" value="1"/>
</dbReference>
<dbReference type="OrthoDB" id="185055at2"/>
<dbReference type="SUPFAM" id="SSF56954">
    <property type="entry name" value="Outer membrane efflux proteins (OEP)"/>
    <property type="match status" value="1"/>
</dbReference>
<comment type="subcellular location">
    <subcellularLocation>
        <location evidence="1">Cell outer membrane</location>
    </subcellularLocation>
</comment>
<reference evidence="9 10" key="1">
    <citation type="journal article" date="2011" name="J. Bacteriol.">
        <title>Genome sequence of 'Pedosphaera parvula' Ellin514, an aerobic Verrucomicrobial isolate from pasture soil.</title>
        <authorList>
            <person name="Kant R."/>
            <person name="van Passel M.W."/>
            <person name="Sangwan P."/>
            <person name="Palva A."/>
            <person name="Lucas S."/>
            <person name="Copeland A."/>
            <person name="Lapidus A."/>
            <person name="Glavina Del Rio T."/>
            <person name="Dalin E."/>
            <person name="Tice H."/>
            <person name="Bruce D."/>
            <person name="Goodwin L."/>
            <person name="Pitluck S."/>
            <person name="Chertkov O."/>
            <person name="Larimer F.W."/>
            <person name="Land M.L."/>
            <person name="Hauser L."/>
            <person name="Brettin T.S."/>
            <person name="Detter J.C."/>
            <person name="Han S."/>
            <person name="de Vos W.M."/>
            <person name="Janssen P.H."/>
            <person name="Smidt H."/>
        </authorList>
    </citation>
    <scope>NUCLEOTIDE SEQUENCE [LARGE SCALE GENOMIC DNA]</scope>
    <source>
        <strain evidence="9 10">Ellin514</strain>
    </source>
</reference>
<evidence type="ECO:0000256" key="4">
    <source>
        <dbReference type="ARBA" id="ARBA00022452"/>
    </source>
</evidence>
<evidence type="ECO:0000256" key="3">
    <source>
        <dbReference type="ARBA" id="ARBA00022448"/>
    </source>
</evidence>
<protein>
    <submittedName>
        <fullName evidence="9">Outer membrane efflux protein</fullName>
    </submittedName>
</protein>
<dbReference type="Gene3D" id="1.20.1600.10">
    <property type="entry name" value="Outer membrane efflux proteins (OEP)"/>
    <property type="match status" value="1"/>
</dbReference>
<sequence length="453" mass="49108" precursor="true">MRTLNQLTFACACSLLVSTAAAQTNLTSSNETYTVDLPTVLRLASAQNLDVQIAREKLTQARASYNGAVMQFLPWLSPGVSFRRHDNFIQDVAGNIIEVHKESYAPGITVNAQVDLGDALYKSLAARQTLNAADHALEAQRQITLLSAIQGYYDLAKAQAQIAVDNEALRISQNLEQQLISAVSAGIAYKGDQLRAQVQTGQTALSLRQALEQQRVAGARLAEVLRLDPAVELVAKETELVPLSLVASNAALSPLVEQALVHRPELQASHSLVAAARSAHDGTTVGPLIPSLGGQAFIGGLGGGIDNQPHPFGQSEDYIAYLSWRIGPGGLFDFSRTRLYQSRLEDARLGEAKLHDQITREVVESITRFRSLSEQLTTVKHNLELAAEAEKLAEQRQEFAVGAVLEDIQTQQDLTRARNDFANIVAEFNKAQYALLRAIGNLATDKPAVSSLK</sequence>
<dbReference type="InterPro" id="IPR051906">
    <property type="entry name" value="TolC-like"/>
</dbReference>
<feature type="chain" id="PRO_5002893405" evidence="8">
    <location>
        <begin position="23"/>
        <end position="453"/>
    </location>
</feature>
<gene>
    <name evidence="9" type="ORF">Cflav_PD0530</name>
</gene>
<accession>B9XRK2</accession>
<keyword evidence="4" id="KW-1134">Transmembrane beta strand</keyword>
<dbReference type="EMBL" id="ABOX02000065">
    <property type="protein sequence ID" value="EEF57521.1"/>
    <property type="molecule type" value="Genomic_DNA"/>
</dbReference>
<organism evidence="9 10">
    <name type="scientific">Pedosphaera parvula (strain Ellin514)</name>
    <dbReference type="NCBI Taxonomy" id="320771"/>
    <lineage>
        <taxon>Bacteria</taxon>
        <taxon>Pseudomonadati</taxon>
        <taxon>Verrucomicrobiota</taxon>
        <taxon>Pedosphaerae</taxon>
        <taxon>Pedosphaerales</taxon>
        <taxon>Pedosphaeraceae</taxon>
        <taxon>Pedosphaera</taxon>
    </lineage>
</organism>
<dbReference type="RefSeq" id="WP_007418435.1">
    <property type="nucleotide sequence ID" value="NZ_ABOX02000065.1"/>
</dbReference>
<evidence type="ECO:0000313" key="10">
    <source>
        <dbReference type="Proteomes" id="UP000003688"/>
    </source>
</evidence>
<dbReference type="AlphaFoldDB" id="B9XRK2"/>
<dbReference type="PANTHER" id="PTHR30026">
    <property type="entry name" value="OUTER MEMBRANE PROTEIN TOLC"/>
    <property type="match status" value="1"/>
</dbReference>
<proteinExistence type="inferred from homology"/>
<keyword evidence="7" id="KW-0998">Cell outer membrane</keyword>
<dbReference type="PANTHER" id="PTHR30026:SF20">
    <property type="entry name" value="OUTER MEMBRANE PROTEIN TOLC"/>
    <property type="match status" value="1"/>
</dbReference>
<dbReference type="GO" id="GO:0009279">
    <property type="term" value="C:cell outer membrane"/>
    <property type="evidence" value="ECO:0007669"/>
    <property type="project" value="UniProtKB-SubCell"/>
</dbReference>
<name>B9XRK2_PEDPL</name>
<comment type="similarity">
    <text evidence="2">Belongs to the outer membrane factor (OMF) (TC 1.B.17) family.</text>
</comment>
<evidence type="ECO:0000256" key="5">
    <source>
        <dbReference type="ARBA" id="ARBA00022692"/>
    </source>
</evidence>
<evidence type="ECO:0000256" key="2">
    <source>
        <dbReference type="ARBA" id="ARBA00007613"/>
    </source>
</evidence>
<dbReference type="GO" id="GO:1990281">
    <property type="term" value="C:efflux pump complex"/>
    <property type="evidence" value="ECO:0007669"/>
    <property type="project" value="TreeGrafter"/>
</dbReference>
<feature type="signal peptide" evidence="8">
    <location>
        <begin position="1"/>
        <end position="22"/>
    </location>
</feature>
<evidence type="ECO:0000256" key="8">
    <source>
        <dbReference type="SAM" id="SignalP"/>
    </source>
</evidence>
<keyword evidence="10" id="KW-1185">Reference proteome</keyword>
<dbReference type="InterPro" id="IPR003423">
    <property type="entry name" value="OMP_efflux"/>
</dbReference>
<keyword evidence="8" id="KW-0732">Signal</keyword>
<dbReference type="GO" id="GO:0015562">
    <property type="term" value="F:efflux transmembrane transporter activity"/>
    <property type="evidence" value="ECO:0007669"/>
    <property type="project" value="InterPro"/>
</dbReference>
<evidence type="ECO:0000256" key="1">
    <source>
        <dbReference type="ARBA" id="ARBA00004442"/>
    </source>
</evidence>
<evidence type="ECO:0000256" key="7">
    <source>
        <dbReference type="ARBA" id="ARBA00023237"/>
    </source>
</evidence>
<evidence type="ECO:0000256" key="6">
    <source>
        <dbReference type="ARBA" id="ARBA00023136"/>
    </source>
</evidence>